<feature type="transmembrane region" description="Helical" evidence="4">
    <location>
        <begin position="20"/>
        <end position="40"/>
    </location>
</feature>
<dbReference type="RefSeq" id="WP_094725846.1">
    <property type="nucleotide sequence ID" value="NZ_JBHLWS010000010.1"/>
</dbReference>
<dbReference type="InterPro" id="IPR017853">
    <property type="entry name" value="GH"/>
</dbReference>
<dbReference type="PANTHER" id="PTHR42715:SF10">
    <property type="entry name" value="BETA-GLUCOSIDASE"/>
    <property type="match status" value="1"/>
</dbReference>
<keyword evidence="4" id="KW-0812">Transmembrane</keyword>
<dbReference type="PANTHER" id="PTHR42715">
    <property type="entry name" value="BETA-GLUCOSIDASE"/>
    <property type="match status" value="1"/>
</dbReference>
<name>A0A261F710_9BIFI</name>
<gene>
    <name evidence="6" type="ORF">ALMA_0001</name>
</gene>
<comment type="caution">
    <text evidence="6">The sequence shown here is derived from an EMBL/GenBank/DDBJ whole genome shotgun (WGS) entry which is preliminary data.</text>
</comment>
<dbReference type="GO" id="GO:0009251">
    <property type="term" value="P:glucan catabolic process"/>
    <property type="evidence" value="ECO:0007669"/>
    <property type="project" value="TreeGrafter"/>
</dbReference>
<proteinExistence type="inferred from homology"/>
<evidence type="ECO:0000313" key="7">
    <source>
        <dbReference type="Proteomes" id="UP000243657"/>
    </source>
</evidence>
<dbReference type="Proteomes" id="UP000243657">
    <property type="component" value="Unassembled WGS sequence"/>
</dbReference>
<evidence type="ECO:0000256" key="1">
    <source>
        <dbReference type="ARBA" id="ARBA00005336"/>
    </source>
</evidence>
<accession>A0A261F710</accession>
<keyword evidence="4" id="KW-0472">Membrane</keyword>
<evidence type="ECO:0000313" key="6">
    <source>
        <dbReference type="EMBL" id="OZG54676.1"/>
    </source>
</evidence>
<dbReference type="PRINTS" id="PR00133">
    <property type="entry name" value="GLHYDRLASE3"/>
</dbReference>
<organism evidence="6 7">
    <name type="scientific">Alloscardovia macacae</name>
    <dbReference type="NCBI Taxonomy" id="1160091"/>
    <lineage>
        <taxon>Bacteria</taxon>
        <taxon>Bacillati</taxon>
        <taxon>Actinomycetota</taxon>
        <taxon>Actinomycetes</taxon>
        <taxon>Bifidobacteriales</taxon>
        <taxon>Bifidobacteriaceae</taxon>
        <taxon>Alloscardovia</taxon>
    </lineage>
</organism>
<dbReference type="InterPro" id="IPR002772">
    <property type="entry name" value="Glyco_hydro_3_C"/>
</dbReference>
<feature type="transmembrane region" description="Helical" evidence="4">
    <location>
        <begin position="75"/>
        <end position="95"/>
    </location>
</feature>
<feature type="transmembrane region" description="Helical" evidence="4">
    <location>
        <begin position="986"/>
        <end position="1009"/>
    </location>
</feature>
<evidence type="ECO:0000256" key="2">
    <source>
        <dbReference type="ARBA" id="ARBA00022801"/>
    </source>
</evidence>
<dbReference type="Gene3D" id="3.40.50.1700">
    <property type="entry name" value="Glycoside hydrolase family 3 C-terminal domain"/>
    <property type="match status" value="1"/>
</dbReference>
<dbReference type="GO" id="GO:0008422">
    <property type="term" value="F:beta-glucosidase activity"/>
    <property type="evidence" value="ECO:0007669"/>
    <property type="project" value="TreeGrafter"/>
</dbReference>
<dbReference type="Pfam" id="PF01915">
    <property type="entry name" value="Glyco_hydro_3_C"/>
    <property type="match status" value="1"/>
</dbReference>
<evidence type="ECO:0000259" key="5">
    <source>
        <dbReference type="SMART" id="SM01217"/>
    </source>
</evidence>
<dbReference type="InterPro" id="IPR050288">
    <property type="entry name" value="Cellulose_deg_GH3"/>
</dbReference>
<feature type="region of interest" description="Disordered" evidence="3">
    <location>
        <begin position="141"/>
        <end position="163"/>
    </location>
</feature>
<dbReference type="EMBL" id="MWWT01000001">
    <property type="protein sequence ID" value="OZG54676.1"/>
    <property type="molecule type" value="Genomic_DNA"/>
</dbReference>
<dbReference type="InterPro" id="IPR026891">
    <property type="entry name" value="Fn3-like"/>
</dbReference>
<keyword evidence="7" id="KW-1185">Reference proteome</keyword>
<dbReference type="SUPFAM" id="SSF52279">
    <property type="entry name" value="Beta-D-glucan exohydrolase, C-terminal domain"/>
    <property type="match status" value="1"/>
</dbReference>
<dbReference type="AlphaFoldDB" id="A0A261F710"/>
<dbReference type="SUPFAM" id="SSF51445">
    <property type="entry name" value="(Trans)glycosidases"/>
    <property type="match status" value="1"/>
</dbReference>
<dbReference type="InterPro" id="IPR001764">
    <property type="entry name" value="Glyco_hydro_3_N"/>
</dbReference>
<dbReference type="SMART" id="SM01217">
    <property type="entry name" value="Fn3_like"/>
    <property type="match status" value="1"/>
</dbReference>
<protein>
    <submittedName>
        <fullName evidence="6">Beta-glucosidase</fullName>
    </submittedName>
</protein>
<dbReference type="InterPro" id="IPR036881">
    <property type="entry name" value="Glyco_hydro_3_C_sf"/>
</dbReference>
<keyword evidence="4" id="KW-1133">Transmembrane helix</keyword>
<evidence type="ECO:0000256" key="4">
    <source>
        <dbReference type="SAM" id="Phobius"/>
    </source>
</evidence>
<dbReference type="Pfam" id="PF14310">
    <property type="entry name" value="Fn3-like"/>
    <property type="match status" value="1"/>
</dbReference>
<dbReference type="InterPro" id="IPR013783">
    <property type="entry name" value="Ig-like_fold"/>
</dbReference>
<dbReference type="InterPro" id="IPR036962">
    <property type="entry name" value="Glyco_hydro_3_N_sf"/>
</dbReference>
<dbReference type="Pfam" id="PF00933">
    <property type="entry name" value="Glyco_hydro_3"/>
    <property type="match status" value="1"/>
</dbReference>
<dbReference type="Gene3D" id="3.20.20.300">
    <property type="entry name" value="Glycoside hydrolase, family 3, N-terminal domain"/>
    <property type="match status" value="1"/>
</dbReference>
<evidence type="ECO:0000256" key="3">
    <source>
        <dbReference type="SAM" id="MobiDB-lite"/>
    </source>
</evidence>
<keyword evidence="2" id="KW-0378">Hydrolase</keyword>
<dbReference type="Gene3D" id="2.60.40.10">
    <property type="entry name" value="Immunoglobulins"/>
    <property type="match status" value="1"/>
</dbReference>
<sequence length="1014" mass="109971">MIQLNMSDVISILNLCRNYLIALGVLVFIAVVAMMTNHVFTKVSSDEKSEQISGASTGVKTGPKYALRALIRREILVGLIAGIVVIANLVSFGPLSTLLTLSTGGSGNISASTIRRANQHIEDIAGEGIVLLKNGGAVSSSSADGSNGSNGSSSADSASSADAGLPLQKNSKLNVFGWSSARPVYGGSGAGALNDIYERVSLTDGLKNAGFQLNPQLEKFYAEYDAQKKVQRGAVGNNPKASDWTLPEPTVKDYEASQSLLDSAREYSSTAVVVLARTGGEGDDLPADMSKVNYTENSSDYKDFEEGRSYLQLSRTERDLLNLVNERFENVVVVYDGLNPLEFGFLNDYDHVKSALWVAGPGQTGFNALGRILSGETNPSGKTTDTLVYDQKQTPWWNNVGNFAYTNMNEFMVDKKDPYMGGAVPTFVNYVEGIYVGYRWFETAAAEGVIDYARTVQFPFGYGLSYTQFAQTMSPVRYDAESGKISVDVTVTNTGSVAGKDVVQVYGQPPYTAEDAQRGIEKASTVLLGFEKTKLLQPGESQTVSVELSVDDLASYDAKNAKAYVLEAGDYGISVQADSHTVLAQDTVRVPETIVYNSAERTHAGDKIPAVNQFEYAEGSVNYLSRANRFANFAQATAAPDSFEMPEAQKAQFINTSNYPHEKDDSAQMPKTGVKGDAQLSQMRGKAYDDPAWESVLDQLTIPEMQDLIAHGGFQTAAAPSVGKSTTVDVDGPSALSNNFTKKGSVGFPSAVMIAATWNKDMARTYGSDMGQMADELGASGWYAPSMNLHRSALEGRAYEYFSEDPVISGVMASQAISAAWEKGVYGYMKHFALNEQETNRWSMICEWIQEQALRELYLKPFEMSVKQGGAKAVMSSFNYIGPIWAGGNKQLLTTVLRDEWGFRGFVDTDYFAGSYYMSADQVIAAGGANTLSTFDVGTNYVSDVTNPVYVQYMRRAAHDIFYTVVNSRAYAAGNTRSGMETWMKVAIGLDVVLALVAVGVEVLIIRAYRKRKA</sequence>
<comment type="similarity">
    <text evidence="1">Belongs to the glycosyl hydrolase 3 family.</text>
</comment>
<feature type="domain" description="Fibronectin type III-like" evidence="5">
    <location>
        <begin position="501"/>
        <end position="579"/>
    </location>
</feature>
<reference evidence="6 7" key="1">
    <citation type="journal article" date="2017" name="BMC Genomics">
        <title>Comparative genomic and phylogenomic analyses of the Bifidobacteriaceae family.</title>
        <authorList>
            <person name="Lugli G.A."/>
            <person name="Milani C."/>
            <person name="Turroni F."/>
            <person name="Duranti S."/>
            <person name="Mancabelli L."/>
            <person name="Mangifesta M."/>
            <person name="Ferrario C."/>
            <person name="Modesto M."/>
            <person name="Mattarelli P."/>
            <person name="Jiri K."/>
            <person name="van Sinderen D."/>
            <person name="Ventura M."/>
        </authorList>
    </citation>
    <scope>NUCLEOTIDE SEQUENCE [LARGE SCALE GENOMIC DNA]</scope>
    <source>
        <strain evidence="6 7">DSM 24762</strain>
    </source>
</reference>